<name>A0AAE3DYB4_9FIRM</name>
<organism evidence="1 2">
    <name type="scientific">Hominilimicola fabiformis</name>
    <dbReference type="NCBI Taxonomy" id="2885356"/>
    <lineage>
        <taxon>Bacteria</taxon>
        <taxon>Bacillati</taxon>
        <taxon>Bacillota</taxon>
        <taxon>Clostridia</taxon>
        <taxon>Eubacteriales</taxon>
        <taxon>Oscillospiraceae</taxon>
        <taxon>Hominilimicola</taxon>
    </lineage>
</organism>
<reference evidence="1 2" key="1">
    <citation type="submission" date="2021-10" db="EMBL/GenBank/DDBJ databases">
        <title>Anaerobic single-cell dispensing facilitates the cultivation of human gut bacteria.</title>
        <authorList>
            <person name="Afrizal A."/>
        </authorList>
    </citation>
    <scope>NUCLEOTIDE SEQUENCE [LARGE SCALE GENOMIC DNA]</scope>
    <source>
        <strain evidence="1 2">CLA-AA-H232</strain>
    </source>
</reference>
<protein>
    <submittedName>
        <fullName evidence="1">Uncharacterized protein</fullName>
    </submittedName>
</protein>
<proteinExistence type="predicted"/>
<gene>
    <name evidence="1" type="ORF">LKE05_04385</name>
</gene>
<accession>A0AAE3DYB4</accession>
<evidence type="ECO:0000313" key="1">
    <source>
        <dbReference type="EMBL" id="MCC2210030.1"/>
    </source>
</evidence>
<dbReference type="EMBL" id="JAJEQM010000005">
    <property type="protein sequence ID" value="MCC2210030.1"/>
    <property type="molecule type" value="Genomic_DNA"/>
</dbReference>
<dbReference type="AlphaFoldDB" id="A0AAE3DYB4"/>
<sequence length="198" mass="23698">MENEVIVGNREEWYEESLIDPLIDYYSYDVLRLCGCGCPNDTLDVIRKYLHIRKDWKDNNYASVNCMCGMAFEKYKALTYPYPSIVDKIEKYGCDPKQLHHILRLKDFIERYCNGESYRTILIPKNKDMLLDIKSNYHYELEYSKNLAKETCEWIKQYKQEYMENNPLEINTEAKDVMEKVMTNLITFSIKNEVCRNE</sequence>
<comment type="caution">
    <text evidence="1">The sequence shown here is derived from an EMBL/GenBank/DDBJ whole genome shotgun (WGS) entry which is preliminary data.</text>
</comment>
<evidence type="ECO:0000313" key="2">
    <source>
        <dbReference type="Proteomes" id="UP001198242"/>
    </source>
</evidence>
<dbReference type="Proteomes" id="UP001198242">
    <property type="component" value="Unassembled WGS sequence"/>
</dbReference>
<dbReference type="RefSeq" id="WP_308456057.1">
    <property type="nucleotide sequence ID" value="NZ_JAJEQM010000005.1"/>
</dbReference>
<keyword evidence="2" id="KW-1185">Reference proteome</keyword>